<evidence type="ECO:0000256" key="4">
    <source>
        <dbReference type="ARBA" id="ARBA00022679"/>
    </source>
</evidence>
<comment type="similarity">
    <text evidence="9">Belongs to the class-III pyridoxal-phosphate-dependent aminotransferase family. BioA subfamily.</text>
</comment>
<feature type="binding site" evidence="9">
    <location>
        <position position="388"/>
    </location>
    <ligand>
        <name>substrate</name>
    </ligand>
</feature>
<dbReference type="PROSITE" id="PS00600">
    <property type="entry name" value="AA_TRANSFER_CLASS_3"/>
    <property type="match status" value="1"/>
</dbReference>
<dbReference type="CDD" id="cd00610">
    <property type="entry name" value="OAT_like"/>
    <property type="match status" value="1"/>
</dbReference>
<dbReference type="InterPro" id="IPR015424">
    <property type="entry name" value="PyrdxlP-dep_Trfase"/>
</dbReference>
<dbReference type="NCBIfam" id="TIGR00508">
    <property type="entry name" value="bioA"/>
    <property type="match status" value="1"/>
</dbReference>
<dbReference type="InterPro" id="IPR049704">
    <property type="entry name" value="Aminotrans_3_PPA_site"/>
</dbReference>
<dbReference type="InterPro" id="IPR005815">
    <property type="entry name" value="BioA"/>
</dbReference>
<evidence type="ECO:0000256" key="6">
    <source>
        <dbReference type="ARBA" id="ARBA00022756"/>
    </source>
</evidence>
<keyword evidence="3 9" id="KW-0032">Aminotransferase</keyword>
<gene>
    <name evidence="9 10" type="primary">bioA</name>
    <name evidence="10" type="ORF">HGP28_01015</name>
</gene>
<sequence length="430" mass="47844">MDLDFDRQHIWHPYTSTLTPLTCYPVESAHGVRLTLEDGTQLIDGMSSWWSTIHGYNHPVLNRAAHDQVEKMAHVMFGGLTHEPAIALCQQLLALAPNNLHQVFLADSGSVAVEVALKMALQYWHARHERRAKFLTLRHGYHGDTFAAMSVTDPDNSMHSLYKGFLPEHIFADSPQSGFWDEWQPSDLNDFRAKLMAHQSDIAAVILEPIVQGAGGMRIYHPQFLKQVRQLCDDYGVLLILDEIATGFGRTGKLFACEHADVKPDILCVGKALTGGYMTLSATLTTKHVADTVCGGDAGCFMHGPTFMANPLACAVATASLSLIAQGDWQHQVKQIEEVFCELLPPLLHHRRVKEVRWLGAIGVVETTEPVNMEVIQQHFVESGVWIRPFGRLIYMMPPYISEPSDIKQLIDAVASALPRDDCFKLDAGD</sequence>
<protein>
    <recommendedName>
        <fullName evidence="9">Adenosylmethionine-8-amino-7-oxononanoate aminotransferase</fullName>
        <ecNumber evidence="9">2.6.1.62</ecNumber>
    </recommendedName>
    <alternativeName>
        <fullName evidence="9">7,8-diamino-pelargonic acid aminotransferase</fullName>
        <shortName evidence="9">DAPA AT</shortName>
        <shortName evidence="9">DAPA aminotransferase</shortName>
    </alternativeName>
    <alternativeName>
        <fullName evidence="9">7,8-diaminononanoate synthase</fullName>
        <shortName evidence="9">DANS</shortName>
    </alternativeName>
    <alternativeName>
        <fullName evidence="9">Diaminopelargonic acid synthase</fullName>
    </alternativeName>
</protein>
<feature type="binding site" evidence="9">
    <location>
        <position position="49"/>
    </location>
    <ligand>
        <name>substrate</name>
    </ligand>
</feature>
<dbReference type="InterPro" id="IPR015422">
    <property type="entry name" value="PyrdxlP-dep_Trfase_small"/>
</dbReference>
<keyword evidence="4 9" id="KW-0808">Transferase</keyword>
<dbReference type="RefSeq" id="WP_168834569.1">
    <property type="nucleotide sequence ID" value="NZ_JABAIK010000001.1"/>
</dbReference>
<proteinExistence type="inferred from homology"/>
<dbReference type="PIRSF" id="PIRSF000521">
    <property type="entry name" value="Transaminase_4ab_Lys_Orn"/>
    <property type="match status" value="1"/>
</dbReference>
<evidence type="ECO:0000256" key="5">
    <source>
        <dbReference type="ARBA" id="ARBA00022691"/>
    </source>
</evidence>
<feature type="binding site" evidence="9">
    <location>
        <begin position="109"/>
        <end position="110"/>
    </location>
    <ligand>
        <name>pyridoxal 5'-phosphate</name>
        <dbReference type="ChEBI" id="CHEBI:597326"/>
    </ligand>
</feature>
<accession>A0A7X8YFN8</accession>
<feature type="binding site" evidence="9">
    <location>
        <position position="141"/>
    </location>
    <ligand>
        <name>substrate</name>
    </ligand>
</feature>
<evidence type="ECO:0000256" key="7">
    <source>
        <dbReference type="ARBA" id="ARBA00022898"/>
    </source>
</evidence>
<dbReference type="InterPro" id="IPR015421">
    <property type="entry name" value="PyrdxlP-dep_Trfase_major"/>
</dbReference>
<evidence type="ECO:0000256" key="3">
    <source>
        <dbReference type="ARBA" id="ARBA00022576"/>
    </source>
</evidence>
<feature type="binding site" evidence="9">
    <location>
        <position position="304"/>
    </location>
    <ligand>
        <name>substrate</name>
    </ligand>
</feature>
<evidence type="ECO:0000256" key="8">
    <source>
        <dbReference type="ARBA" id="ARBA00048449"/>
    </source>
</evidence>
<keyword evidence="11" id="KW-1185">Reference proteome</keyword>
<feature type="binding site" evidence="9">
    <location>
        <begin position="305"/>
        <end position="306"/>
    </location>
    <ligand>
        <name>pyridoxal 5'-phosphate</name>
        <dbReference type="ChEBI" id="CHEBI:597326"/>
    </ligand>
</feature>
<dbReference type="Pfam" id="PF00202">
    <property type="entry name" value="Aminotran_3"/>
    <property type="match status" value="1"/>
</dbReference>
<reference evidence="10 11" key="1">
    <citation type="submission" date="2020-04" db="EMBL/GenBank/DDBJ databases">
        <title>Vibrio sp. SM6, a novel species isolated from seawater.</title>
        <authorList>
            <person name="Wang X."/>
        </authorList>
    </citation>
    <scope>NUCLEOTIDE SEQUENCE [LARGE SCALE GENOMIC DNA]</scope>
    <source>
        <strain evidence="10 11">SM6</strain>
    </source>
</reference>
<comment type="caution">
    <text evidence="10">The sequence shown here is derived from an EMBL/GenBank/DDBJ whole genome shotgun (WGS) entry which is preliminary data.</text>
</comment>
<comment type="pathway">
    <text evidence="2 9">Cofactor biosynthesis; biotin biosynthesis; 7,8-diaminononanoate from 8-amino-7-oxononanoate (SAM route): step 1/1.</text>
</comment>
<dbReference type="EC" id="2.6.1.62" evidence="9"/>
<evidence type="ECO:0000256" key="2">
    <source>
        <dbReference type="ARBA" id="ARBA00005063"/>
    </source>
</evidence>
<comment type="function">
    <text evidence="9">Catalyzes the transfer of the alpha-amino group from S-adenosyl-L-methionine (SAM) to 7-keto-8-aminopelargonic acid (KAPA) to form 7,8-diaminopelargonic acid (DAPA). It is the only aminotransferase known to utilize SAM as an amino donor.</text>
</comment>
<comment type="cofactor">
    <cofactor evidence="1 9">
        <name>pyridoxal 5'-phosphate</name>
        <dbReference type="ChEBI" id="CHEBI:597326"/>
    </cofactor>
</comment>
<comment type="subcellular location">
    <subcellularLocation>
        <location evidence="9">Cytoplasm</location>
    </subcellularLocation>
</comment>
<evidence type="ECO:0000313" key="10">
    <source>
        <dbReference type="EMBL" id="NLS11467.1"/>
    </source>
</evidence>
<organism evidence="10 11">
    <name type="scientific">Vibrio agarilyticus</name>
    <dbReference type="NCBI Taxonomy" id="2726741"/>
    <lineage>
        <taxon>Bacteria</taxon>
        <taxon>Pseudomonadati</taxon>
        <taxon>Pseudomonadota</taxon>
        <taxon>Gammaproteobacteria</taxon>
        <taxon>Vibrionales</taxon>
        <taxon>Vibrionaceae</taxon>
        <taxon>Vibrio</taxon>
    </lineage>
</organism>
<dbReference type="UniPathway" id="UPA00078">
    <property type="reaction ID" value="UER00160"/>
</dbReference>
<dbReference type="GO" id="GO:0030170">
    <property type="term" value="F:pyridoxal phosphate binding"/>
    <property type="evidence" value="ECO:0007669"/>
    <property type="project" value="UniProtKB-UniRule"/>
</dbReference>
<comment type="catalytic activity">
    <reaction evidence="8 9">
        <text>(8S)-8-amino-7-oxononanoate + S-adenosyl-L-methionine = S-adenosyl-4-methylsulfanyl-2-oxobutanoate + (7R,8S)-7,8-diammoniononanoate</text>
        <dbReference type="Rhea" id="RHEA:16861"/>
        <dbReference type="ChEBI" id="CHEBI:16490"/>
        <dbReference type="ChEBI" id="CHEBI:59789"/>
        <dbReference type="ChEBI" id="CHEBI:149468"/>
        <dbReference type="ChEBI" id="CHEBI:149469"/>
        <dbReference type="EC" id="2.6.1.62"/>
    </reaction>
</comment>
<keyword evidence="6 9" id="KW-0093">Biotin biosynthesis</keyword>
<dbReference type="Gene3D" id="3.40.640.10">
    <property type="entry name" value="Type I PLP-dependent aspartate aminotransferase-like (Major domain)"/>
    <property type="match status" value="1"/>
</dbReference>
<dbReference type="FunFam" id="3.40.640.10:FF:000041">
    <property type="entry name" value="Adenosylmethionine-8-amino-7-oxononanoate aminotransferase"/>
    <property type="match status" value="1"/>
</dbReference>
<keyword evidence="7 9" id="KW-0663">Pyridoxal phosphate</keyword>
<name>A0A7X8YFN8_9VIBR</name>
<dbReference type="InterPro" id="IPR005814">
    <property type="entry name" value="Aminotrans_3"/>
</dbReference>
<feature type="modified residue" description="N6-(pyridoxal phosphate)lysine" evidence="9">
    <location>
        <position position="271"/>
    </location>
</feature>
<dbReference type="HAMAP" id="MF_00834">
    <property type="entry name" value="BioA"/>
    <property type="match status" value="1"/>
</dbReference>
<keyword evidence="9" id="KW-0963">Cytoplasm</keyword>
<evidence type="ECO:0000313" key="11">
    <source>
        <dbReference type="Proteomes" id="UP000535589"/>
    </source>
</evidence>
<dbReference type="AlphaFoldDB" id="A0A7X8YFN8"/>
<evidence type="ECO:0000256" key="9">
    <source>
        <dbReference type="HAMAP-Rule" id="MF_00834"/>
    </source>
</evidence>
<dbReference type="SUPFAM" id="SSF53383">
    <property type="entry name" value="PLP-dependent transferases"/>
    <property type="match status" value="1"/>
</dbReference>
<feature type="site" description="Participates in the substrate recognition with KAPA and in a stacking interaction with the adenine ring of SAM" evidence="9">
    <location>
        <position position="14"/>
    </location>
</feature>
<feature type="binding site" evidence="9">
    <location>
        <position position="271"/>
    </location>
    <ligand>
        <name>substrate</name>
    </ligand>
</feature>
<dbReference type="PANTHER" id="PTHR42684">
    <property type="entry name" value="ADENOSYLMETHIONINE-8-AMINO-7-OXONONANOATE AMINOTRANSFERASE"/>
    <property type="match status" value="1"/>
</dbReference>
<dbReference type="Proteomes" id="UP000535589">
    <property type="component" value="Unassembled WGS sequence"/>
</dbReference>
<dbReference type="GO" id="GO:0004015">
    <property type="term" value="F:adenosylmethionine-8-amino-7-oxononanoate transaminase activity"/>
    <property type="evidence" value="ECO:0007669"/>
    <property type="project" value="UniProtKB-UniRule"/>
</dbReference>
<keyword evidence="5 9" id="KW-0949">S-adenosyl-L-methionine</keyword>
<comment type="subunit">
    <text evidence="9">Homodimer.</text>
</comment>
<dbReference type="EMBL" id="JABAIK010000001">
    <property type="protein sequence ID" value="NLS11467.1"/>
    <property type="molecule type" value="Genomic_DNA"/>
</dbReference>
<dbReference type="NCBIfam" id="NF005940">
    <property type="entry name" value="PRK07986.1"/>
    <property type="match status" value="1"/>
</dbReference>
<evidence type="ECO:0000256" key="1">
    <source>
        <dbReference type="ARBA" id="ARBA00001933"/>
    </source>
</evidence>
<feature type="binding site" evidence="9">
    <location>
        <position position="242"/>
    </location>
    <ligand>
        <name>pyridoxal 5'-phosphate</name>
        <dbReference type="ChEBI" id="CHEBI:597326"/>
    </ligand>
</feature>
<dbReference type="GO" id="GO:0009102">
    <property type="term" value="P:biotin biosynthetic process"/>
    <property type="evidence" value="ECO:0007669"/>
    <property type="project" value="UniProtKB-UniRule"/>
</dbReference>
<dbReference type="Gene3D" id="3.90.1150.10">
    <property type="entry name" value="Aspartate Aminotransferase, domain 1"/>
    <property type="match status" value="1"/>
</dbReference>
<dbReference type="GO" id="GO:0005737">
    <property type="term" value="C:cytoplasm"/>
    <property type="evidence" value="ECO:0007669"/>
    <property type="project" value="UniProtKB-SubCell"/>
</dbReference>
<dbReference type="PANTHER" id="PTHR42684:SF17">
    <property type="entry name" value="ADENOSYLMETHIONINE-8-AMINO-7-OXONONANOATE AMINOTRANSFERASE"/>
    <property type="match status" value="1"/>
</dbReference>
<dbReference type="NCBIfam" id="NF004624">
    <property type="entry name" value="PRK05964.1"/>
    <property type="match status" value="1"/>
</dbReference>